<keyword evidence="12" id="KW-1185">Reference proteome</keyword>
<comment type="pathway">
    <text evidence="2">Mycotoxin biosynthesis.</text>
</comment>
<sequence length="267" mass="30825">MARVYHSVPLDEENSSLDGTQEKQTRTLELGGESFSGRIQQATRHWVWLIHAVLLSLSMTLFTLSFCERTARPSDLTVTRQFSSYSPVAPVVEYNTVRYNLTPLVEGPFVGFGPKVDEAWDSISEMGDQMISEEELDRLGLPRNSLKIKHPKTGVEGYRAAVEVFHQLHCLNLLRMRIHKDYYINIYSDIQEEEEGLQAHVDHCIETLRINLMCTSDIGIFTFREYPEYGYEEGDFWPDFSTLHTCRNFDGIHKWAVDNVVSWEHEA</sequence>
<comment type="subcellular location">
    <subcellularLocation>
        <location evidence="1">Membrane</location>
        <topology evidence="1">Single-pass membrane protein</topology>
    </subcellularLocation>
</comment>
<evidence type="ECO:0000256" key="9">
    <source>
        <dbReference type="SAM" id="MobiDB-lite"/>
    </source>
</evidence>
<dbReference type="GO" id="GO:0016020">
    <property type="term" value="C:membrane"/>
    <property type="evidence" value="ECO:0007669"/>
    <property type="project" value="UniProtKB-SubCell"/>
</dbReference>
<name>A0AA38RNA2_9PEZI</name>
<dbReference type="Pfam" id="PF11807">
    <property type="entry name" value="UstYa"/>
    <property type="match status" value="1"/>
</dbReference>
<dbReference type="AlphaFoldDB" id="A0AA38RNA2"/>
<evidence type="ECO:0000256" key="8">
    <source>
        <dbReference type="ARBA" id="ARBA00035112"/>
    </source>
</evidence>
<keyword evidence="6 10" id="KW-0472">Membrane</keyword>
<keyword evidence="7" id="KW-0325">Glycoprotein</keyword>
<dbReference type="EMBL" id="JANBVO010000043">
    <property type="protein sequence ID" value="KAJ9134414.1"/>
    <property type="molecule type" value="Genomic_DNA"/>
</dbReference>
<accession>A0AA38RNA2</accession>
<evidence type="ECO:0000256" key="7">
    <source>
        <dbReference type="ARBA" id="ARBA00023180"/>
    </source>
</evidence>
<dbReference type="PANTHER" id="PTHR33365">
    <property type="entry name" value="YALI0B05434P"/>
    <property type="match status" value="1"/>
</dbReference>
<dbReference type="Proteomes" id="UP001174694">
    <property type="component" value="Unassembled WGS sequence"/>
</dbReference>
<evidence type="ECO:0000256" key="2">
    <source>
        <dbReference type="ARBA" id="ARBA00004685"/>
    </source>
</evidence>
<organism evidence="11 12">
    <name type="scientific">Pleurostoma richardsiae</name>
    <dbReference type="NCBI Taxonomy" id="41990"/>
    <lineage>
        <taxon>Eukaryota</taxon>
        <taxon>Fungi</taxon>
        <taxon>Dikarya</taxon>
        <taxon>Ascomycota</taxon>
        <taxon>Pezizomycotina</taxon>
        <taxon>Sordariomycetes</taxon>
        <taxon>Sordariomycetidae</taxon>
        <taxon>Calosphaeriales</taxon>
        <taxon>Pleurostomataceae</taxon>
        <taxon>Pleurostoma</taxon>
    </lineage>
</organism>
<evidence type="ECO:0000256" key="10">
    <source>
        <dbReference type="SAM" id="Phobius"/>
    </source>
</evidence>
<dbReference type="GO" id="GO:0043386">
    <property type="term" value="P:mycotoxin biosynthetic process"/>
    <property type="evidence" value="ECO:0007669"/>
    <property type="project" value="InterPro"/>
</dbReference>
<keyword evidence="4 10" id="KW-1133">Transmembrane helix</keyword>
<comment type="similarity">
    <text evidence="8">Belongs to the ustYa family.</text>
</comment>
<evidence type="ECO:0000313" key="11">
    <source>
        <dbReference type="EMBL" id="KAJ9134414.1"/>
    </source>
</evidence>
<evidence type="ECO:0000256" key="1">
    <source>
        <dbReference type="ARBA" id="ARBA00004167"/>
    </source>
</evidence>
<comment type="caution">
    <text evidence="11">The sequence shown here is derived from an EMBL/GenBank/DDBJ whole genome shotgun (WGS) entry which is preliminary data.</text>
</comment>
<evidence type="ECO:0000256" key="6">
    <source>
        <dbReference type="ARBA" id="ARBA00023136"/>
    </source>
</evidence>
<protein>
    <submittedName>
        <fullName evidence="11">Tat pathway signal sequence</fullName>
    </submittedName>
</protein>
<reference evidence="11" key="1">
    <citation type="submission" date="2022-07" db="EMBL/GenBank/DDBJ databases">
        <title>Fungi with potential for degradation of polypropylene.</title>
        <authorList>
            <person name="Gostincar C."/>
        </authorList>
    </citation>
    <scope>NUCLEOTIDE SEQUENCE</scope>
    <source>
        <strain evidence="11">EXF-13308</strain>
    </source>
</reference>
<proteinExistence type="inferred from homology"/>
<gene>
    <name evidence="11" type="ORF">NKR23_g10111</name>
</gene>
<evidence type="ECO:0000256" key="5">
    <source>
        <dbReference type="ARBA" id="ARBA00023026"/>
    </source>
</evidence>
<dbReference type="InterPro" id="IPR021765">
    <property type="entry name" value="UstYa-like"/>
</dbReference>
<evidence type="ECO:0000256" key="4">
    <source>
        <dbReference type="ARBA" id="ARBA00022989"/>
    </source>
</evidence>
<keyword evidence="3 10" id="KW-0812">Transmembrane</keyword>
<feature type="transmembrane region" description="Helical" evidence="10">
    <location>
        <begin position="46"/>
        <end position="66"/>
    </location>
</feature>
<dbReference type="PANTHER" id="PTHR33365:SF4">
    <property type="entry name" value="CYCLOCHLOROTINE BIOSYNTHESIS PROTEIN O"/>
    <property type="match status" value="1"/>
</dbReference>
<feature type="region of interest" description="Disordered" evidence="9">
    <location>
        <begin position="1"/>
        <end position="24"/>
    </location>
</feature>
<keyword evidence="5" id="KW-0843">Virulence</keyword>
<evidence type="ECO:0000256" key="3">
    <source>
        <dbReference type="ARBA" id="ARBA00022692"/>
    </source>
</evidence>
<evidence type="ECO:0000313" key="12">
    <source>
        <dbReference type="Proteomes" id="UP001174694"/>
    </source>
</evidence>